<protein>
    <recommendedName>
        <fullName evidence="1">R13L1/DRL21-like LRR repeat region domain-containing protein</fullName>
    </recommendedName>
</protein>
<dbReference type="Pfam" id="PF25019">
    <property type="entry name" value="LRR_R13L1-DRL21"/>
    <property type="match status" value="1"/>
</dbReference>
<dbReference type="PANTHER" id="PTHR47186">
    <property type="entry name" value="LEUCINE-RICH REPEAT-CONTAINING PROTEIN 57"/>
    <property type="match status" value="1"/>
</dbReference>
<evidence type="ECO:0000313" key="2">
    <source>
        <dbReference type="EMBL" id="KAK9910824.1"/>
    </source>
</evidence>
<dbReference type="EMBL" id="JBEDUW010000007">
    <property type="protein sequence ID" value="KAK9910824.1"/>
    <property type="molecule type" value="Genomic_DNA"/>
</dbReference>
<evidence type="ECO:0000259" key="1">
    <source>
        <dbReference type="Pfam" id="PF25019"/>
    </source>
</evidence>
<gene>
    <name evidence="2" type="ORF">M0R45_034764</name>
</gene>
<comment type="caution">
    <text evidence="2">The sequence shown here is derived from an EMBL/GenBank/DDBJ whole genome shotgun (WGS) entry which is preliminary data.</text>
</comment>
<proteinExistence type="predicted"/>
<evidence type="ECO:0000313" key="3">
    <source>
        <dbReference type="Proteomes" id="UP001457282"/>
    </source>
</evidence>
<name>A0AAW1VR42_RUBAR</name>
<dbReference type="Proteomes" id="UP001457282">
    <property type="component" value="Unassembled WGS sequence"/>
</dbReference>
<dbReference type="InterPro" id="IPR056789">
    <property type="entry name" value="LRR_R13L1-DRL21"/>
</dbReference>
<dbReference type="AlphaFoldDB" id="A0AAW1VR42"/>
<accession>A0AAW1VR42</accession>
<reference evidence="2 3" key="1">
    <citation type="journal article" date="2023" name="G3 (Bethesda)">
        <title>A chromosome-length genome assembly and annotation of blackberry (Rubus argutus, cv. 'Hillquist').</title>
        <authorList>
            <person name="Bruna T."/>
            <person name="Aryal R."/>
            <person name="Dudchenko O."/>
            <person name="Sargent D.J."/>
            <person name="Mead D."/>
            <person name="Buti M."/>
            <person name="Cavallini A."/>
            <person name="Hytonen T."/>
            <person name="Andres J."/>
            <person name="Pham M."/>
            <person name="Weisz D."/>
            <person name="Mascagni F."/>
            <person name="Usai G."/>
            <person name="Natali L."/>
            <person name="Bassil N."/>
            <person name="Fernandez G.E."/>
            <person name="Lomsadze A."/>
            <person name="Armour M."/>
            <person name="Olukolu B."/>
            <person name="Poorten T."/>
            <person name="Britton C."/>
            <person name="Davik J."/>
            <person name="Ashrafi H."/>
            <person name="Aiden E.L."/>
            <person name="Borodovsky M."/>
            <person name="Worthington M."/>
        </authorList>
    </citation>
    <scope>NUCLEOTIDE SEQUENCE [LARGE SCALE GENOMIC DNA]</scope>
    <source>
        <strain evidence="2">PI 553951</strain>
    </source>
</reference>
<dbReference type="PANTHER" id="PTHR47186:SF42">
    <property type="entry name" value="DISEASE RESISTANCE RPP13-LIKE PROTEIN 1"/>
    <property type="match status" value="1"/>
</dbReference>
<keyword evidence="3" id="KW-1185">Reference proteome</keyword>
<feature type="domain" description="R13L1/DRL21-like LRR repeat region" evidence="1">
    <location>
        <begin position="27"/>
        <end position="112"/>
    </location>
</feature>
<sequence length="166" mass="19132">MPPNMGKLKDLQLLTDFILDKQSGYNIAELKELQNLHGTLRISGLHNIVHVENALEANMRDKKYLNELVLKWGDDIEDSQKDREVLGKLKPHANLKELVILFYGGTRSLKELRIMNMMEWREWYHIGGNIGEGGMFPNLCGLHRDKGEDWSKISHIPHITVDGYDI</sequence>
<organism evidence="2 3">
    <name type="scientific">Rubus argutus</name>
    <name type="common">Southern blackberry</name>
    <dbReference type="NCBI Taxonomy" id="59490"/>
    <lineage>
        <taxon>Eukaryota</taxon>
        <taxon>Viridiplantae</taxon>
        <taxon>Streptophyta</taxon>
        <taxon>Embryophyta</taxon>
        <taxon>Tracheophyta</taxon>
        <taxon>Spermatophyta</taxon>
        <taxon>Magnoliopsida</taxon>
        <taxon>eudicotyledons</taxon>
        <taxon>Gunneridae</taxon>
        <taxon>Pentapetalae</taxon>
        <taxon>rosids</taxon>
        <taxon>fabids</taxon>
        <taxon>Rosales</taxon>
        <taxon>Rosaceae</taxon>
        <taxon>Rosoideae</taxon>
        <taxon>Rosoideae incertae sedis</taxon>
        <taxon>Rubus</taxon>
    </lineage>
</organism>